<keyword evidence="2 5" id="KW-0689">Ribosomal protein</keyword>
<evidence type="ECO:0000256" key="5">
    <source>
        <dbReference type="HAMAP-Rule" id="MF_00374"/>
    </source>
</evidence>
<evidence type="ECO:0000256" key="3">
    <source>
        <dbReference type="ARBA" id="ARBA00023274"/>
    </source>
</evidence>
<dbReference type="NCBIfam" id="TIGR00012">
    <property type="entry name" value="L29"/>
    <property type="match status" value="1"/>
</dbReference>
<evidence type="ECO:0000313" key="6">
    <source>
        <dbReference type="EMBL" id="PIR70250.1"/>
    </source>
</evidence>
<sequence length="60" mass="7133">MKASELKNKSKEELQEILKKKRHELLEFKFLIGQGRVKNNKAGRELKKDIARVYTHLKQI</sequence>
<reference evidence="7" key="1">
    <citation type="submission" date="2017-09" db="EMBL/GenBank/DDBJ databases">
        <title>Depth-based differentiation of microbial function through sediment-hosted aquifers and enrichment of novel symbionts in the deep terrestrial subsurface.</title>
        <authorList>
            <person name="Probst A.J."/>
            <person name="Ladd B."/>
            <person name="Jarett J.K."/>
            <person name="Geller-Mcgrath D.E."/>
            <person name="Sieber C.M.K."/>
            <person name="Emerson J.B."/>
            <person name="Anantharaman K."/>
            <person name="Thomas B.C."/>
            <person name="Malmstrom R."/>
            <person name="Stieglmeier M."/>
            <person name="Klingl A."/>
            <person name="Woyke T."/>
            <person name="Ryan C.M."/>
            <person name="Banfield J.F."/>
        </authorList>
    </citation>
    <scope>NUCLEOTIDE SEQUENCE [LARGE SCALE GENOMIC DNA]</scope>
</reference>
<comment type="caution">
    <text evidence="6">The sequence shown here is derived from an EMBL/GenBank/DDBJ whole genome shotgun (WGS) entry which is preliminary data.</text>
</comment>
<dbReference type="Gene3D" id="1.10.287.310">
    <property type="match status" value="1"/>
</dbReference>
<dbReference type="HAMAP" id="MF_00374">
    <property type="entry name" value="Ribosomal_uL29"/>
    <property type="match status" value="1"/>
</dbReference>
<keyword evidence="3 5" id="KW-0687">Ribonucleoprotein</keyword>
<evidence type="ECO:0000256" key="1">
    <source>
        <dbReference type="ARBA" id="ARBA00009254"/>
    </source>
</evidence>
<evidence type="ECO:0000256" key="2">
    <source>
        <dbReference type="ARBA" id="ARBA00022980"/>
    </source>
</evidence>
<dbReference type="GO" id="GO:0003735">
    <property type="term" value="F:structural constituent of ribosome"/>
    <property type="evidence" value="ECO:0007669"/>
    <property type="project" value="InterPro"/>
</dbReference>
<dbReference type="SUPFAM" id="SSF46561">
    <property type="entry name" value="Ribosomal protein L29 (L29p)"/>
    <property type="match status" value="1"/>
</dbReference>
<evidence type="ECO:0000313" key="7">
    <source>
        <dbReference type="Proteomes" id="UP000229383"/>
    </source>
</evidence>
<comment type="similarity">
    <text evidence="1 5">Belongs to the universal ribosomal protein uL29 family.</text>
</comment>
<dbReference type="GO" id="GO:1990904">
    <property type="term" value="C:ribonucleoprotein complex"/>
    <property type="evidence" value="ECO:0007669"/>
    <property type="project" value="UniProtKB-KW"/>
</dbReference>
<dbReference type="AlphaFoldDB" id="A0A2H0TFD1"/>
<dbReference type="GO" id="GO:0006412">
    <property type="term" value="P:translation"/>
    <property type="evidence" value="ECO:0007669"/>
    <property type="project" value="UniProtKB-UniRule"/>
</dbReference>
<dbReference type="GO" id="GO:0005840">
    <property type="term" value="C:ribosome"/>
    <property type="evidence" value="ECO:0007669"/>
    <property type="project" value="UniProtKB-KW"/>
</dbReference>
<dbReference type="Pfam" id="PF00831">
    <property type="entry name" value="Ribosomal_L29"/>
    <property type="match status" value="1"/>
</dbReference>
<proteinExistence type="inferred from homology"/>
<gene>
    <name evidence="5 6" type="primary">rpmC</name>
    <name evidence="6" type="ORF">COU46_02455</name>
</gene>
<evidence type="ECO:0000256" key="4">
    <source>
        <dbReference type="ARBA" id="ARBA00035204"/>
    </source>
</evidence>
<organism evidence="6 7">
    <name type="scientific">Candidatus Niyogibacteria bacterium CG10_big_fil_rev_8_21_14_0_10_42_19</name>
    <dbReference type="NCBI Taxonomy" id="1974725"/>
    <lineage>
        <taxon>Bacteria</taxon>
        <taxon>Candidatus Niyogiibacteriota</taxon>
    </lineage>
</organism>
<accession>A0A2H0TFD1</accession>
<dbReference type="Proteomes" id="UP000229383">
    <property type="component" value="Unassembled WGS sequence"/>
</dbReference>
<name>A0A2H0TFD1_9BACT</name>
<protein>
    <recommendedName>
        <fullName evidence="4 5">Large ribosomal subunit protein uL29</fullName>
    </recommendedName>
</protein>
<dbReference type="EMBL" id="PFCN01000030">
    <property type="protein sequence ID" value="PIR70250.1"/>
    <property type="molecule type" value="Genomic_DNA"/>
</dbReference>
<dbReference type="InterPro" id="IPR036049">
    <property type="entry name" value="Ribosomal_uL29_sf"/>
</dbReference>
<dbReference type="InterPro" id="IPR001854">
    <property type="entry name" value="Ribosomal_uL29"/>
</dbReference>